<gene>
    <name evidence="2" type="ORF">A0U89_08875</name>
</gene>
<name>A0A1D8UXC6_9PROT</name>
<dbReference type="eggNOG" id="COG1597">
    <property type="taxonomic scope" value="Bacteria"/>
</dbReference>
<evidence type="ECO:0000313" key="3">
    <source>
        <dbReference type="Proteomes" id="UP000179145"/>
    </source>
</evidence>
<accession>A0A1D8UXC6</accession>
<feature type="domain" description="DAGKc" evidence="1">
    <location>
        <begin position="3"/>
        <end position="119"/>
    </location>
</feature>
<reference evidence="2 3" key="1">
    <citation type="journal article" date="2016" name="Microb. Cell Fact.">
        <title>Dissection of exopolysaccharide biosynthesis in Kozakia baliensis.</title>
        <authorList>
            <person name="Brandt J.U."/>
            <person name="Jakob F."/>
            <person name="Behr J."/>
            <person name="Geissler A.J."/>
            <person name="Vogel R.F."/>
        </authorList>
    </citation>
    <scope>NUCLEOTIDE SEQUENCE [LARGE SCALE GENOMIC DNA]</scope>
    <source>
        <strain evidence="2 3">DSM 14400</strain>
    </source>
</reference>
<evidence type="ECO:0000313" key="2">
    <source>
        <dbReference type="EMBL" id="AOX18231.1"/>
    </source>
</evidence>
<proteinExistence type="predicted"/>
<dbReference type="GO" id="GO:0016301">
    <property type="term" value="F:kinase activity"/>
    <property type="evidence" value="ECO:0007669"/>
    <property type="project" value="InterPro"/>
</dbReference>
<dbReference type="EMBL" id="CP014674">
    <property type="protein sequence ID" value="AOX18231.1"/>
    <property type="molecule type" value="Genomic_DNA"/>
</dbReference>
<dbReference type="Gene3D" id="3.40.50.10330">
    <property type="entry name" value="Probable inorganic polyphosphate/atp-NAD kinase, domain 1"/>
    <property type="match status" value="1"/>
</dbReference>
<sequence length="319" mass="35663">MRLALIHNPRSRRNRRDGKAFVRQASAWLGDGFLQPQSHEEMEAMIRRLAARKTPLIAINGGDGTVSDVLTRICHAYPADALPRIAIFPSGNTNLIAKDVGFQRRGLAALKQLMEETERLGFIIRAPLQVSWPDESQPSRLGMFHGSTGYARAIAIAHSPHVLRYAPHDLAVGVTLLATFGSLARRRQRETWLNGDPARLETAEGVIADGRSFLFIATALHHLNRGIWPFWRKQSDAQDGLHFLNVKDHPTHLVRATWSLLRGRAENWLRQSPDYASGCVQDMWLHSPSDFVLDGEVLSPGEGGVIKLSRGPRFTFLHD</sequence>
<dbReference type="Proteomes" id="UP000179145">
    <property type="component" value="Chromosome"/>
</dbReference>
<dbReference type="InterPro" id="IPR001206">
    <property type="entry name" value="Diacylglycerol_kinase_cat_dom"/>
</dbReference>
<dbReference type="STRING" id="153496.A0U89_08875"/>
<dbReference type="InterPro" id="IPR016064">
    <property type="entry name" value="NAD/diacylglycerol_kinase_sf"/>
</dbReference>
<dbReference type="SUPFAM" id="SSF111331">
    <property type="entry name" value="NAD kinase/diacylglycerol kinase-like"/>
    <property type="match status" value="1"/>
</dbReference>
<dbReference type="Pfam" id="PF00781">
    <property type="entry name" value="DAGK_cat"/>
    <property type="match status" value="1"/>
</dbReference>
<dbReference type="AlphaFoldDB" id="A0A1D8UXC6"/>
<evidence type="ECO:0000259" key="1">
    <source>
        <dbReference type="Pfam" id="PF00781"/>
    </source>
</evidence>
<keyword evidence="3" id="KW-1185">Reference proteome</keyword>
<protein>
    <recommendedName>
        <fullName evidence="1">DAGKc domain-containing protein</fullName>
    </recommendedName>
</protein>
<dbReference type="OrthoDB" id="8557048at2"/>
<dbReference type="KEGG" id="kba:A0U89_08875"/>
<dbReference type="InterPro" id="IPR017438">
    <property type="entry name" value="ATP-NAD_kinase_N"/>
</dbReference>
<organism evidence="2 3">
    <name type="scientific">Kozakia baliensis</name>
    <dbReference type="NCBI Taxonomy" id="153496"/>
    <lineage>
        <taxon>Bacteria</taxon>
        <taxon>Pseudomonadati</taxon>
        <taxon>Pseudomonadota</taxon>
        <taxon>Alphaproteobacteria</taxon>
        <taxon>Acetobacterales</taxon>
        <taxon>Acetobacteraceae</taxon>
        <taxon>Kozakia</taxon>
    </lineage>
</organism>